<gene>
    <name evidence="1" type="ORF">K4A83_01015</name>
</gene>
<accession>A0ABT3L0Z6</accession>
<reference evidence="1 2" key="1">
    <citation type="submission" date="2021-08" db="EMBL/GenBank/DDBJ databases">
        <title>Draft genome sequence of Spirulina subsalsa with high tolerance to salinity and hype-accumulation of phycocyanin.</title>
        <authorList>
            <person name="Pei H."/>
            <person name="Jiang L."/>
        </authorList>
    </citation>
    <scope>NUCLEOTIDE SEQUENCE [LARGE SCALE GENOMIC DNA]</scope>
    <source>
        <strain evidence="1 2">FACHB-351</strain>
    </source>
</reference>
<proteinExistence type="predicted"/>
<dbReference type="RefSeq" id="WP_265262512.1">
    <property type="nucleotide sequence ID" value="NZ_JAIHOM010000003.1"/>
</dbReference>
<evidence type="ECO:0000313" key="1">
    <source>
        <dbReference type="EMBL" id="MCW6034857.1"/>
    </source>
</evidence>
<name>A0ABT3L0Z6_9CYAN</name>
<sequence>MVNQLRENNNDLPTVDYKDLLTQIIDTLQTSSGPYFSIIEKTVENKSNKTGTSDQSEKKSYQRFILDIDQIATTVSQKPIPNPLSRIGYHKITTLNLVAECQEQFPSQIRQIQQLLQNLLQNAVKQYLQKQRKSPLPLPEFIKQLIVNLSSFDQSKATANFNYPFSTPNQLYKQRLTLDNQSTREKCLRFHKLTIRVNHGTNFDEQVKEGIFNYLDQNFNNYSAQEQEELEEIVDDLYNKRQEPNNDFSKLKKIINQETLGKLKRKTQIFYLQFLLDQYYQNRKEETEEEGAIYLQTLIRRLQYIDEFINLEHYADGDYEITHSKGSINYRDIFAREDAFKELPVIPLIVGNLGESRLDGAIEFTLGLKLKLNGDVNTSEGESSFQYYLDLFNPDSSLHQETLKKRFGLQRILKVALLYFFVFACDNPNEPDYHPIKDLNYNPIEKFESNILPAFRISETDMFAMLVKIRKGLIGYKVEEKINKLVGFLKKVIDYKTLAKPQEKPAYLTLKNRLLKDNLREIIDEQTVFDKSVTGNPKLALKYIDVTEARSQENTFLSIPVTLIIGDLHYFLTQDKQSFKMQYDIEPVKALPIIFYVKNHPASAQYYENQFNKRNCLVFPHQQAKPSETENFFYNFTFSLLTFTTLSILLKKERLFLPLLRLDIEKGDSAGLREKFMYNFSKVLAHLLNEQHRSNAQGIDVRSPNSYKVLNAMSSLYSVLPKTFTLPQLTQLDKLAIIIVSSREHDRSWKPEIKQKYSTLMGEVVGILREPNNTIKYRLIQTFSANYDRETLFTQPIVMADVIQKLYRQGYRHIIYIAKAPYTSTLHLTQNQDDEDLFFMSKDIMRLLKGQYQDLNIYPMFFDKYYVVPLEKLAQSLYIEDTAELTRLAEDDNKMFAVFFNLFNGQAVREVNRTYRGVISYSTLLNFYEGILGDQKIRQGLIDAGQLKQDILQYLTLFHFAKYEKGGKKLQLKLDPYENLIGDKSVSKLALIPHANEKVEFNVLAFLTRVQEILHTKQ</sequence>
<comment type="caution">
    <text evidence="1">The sequence shown here is derived from an EMBL/GenBank/DDBJ whole genome shotgun (WGS) entry which is preliminary data.</text>
</comment>
<organism evidence="1 2">
    <name type="scientific">Spirulina subsalsa FACHB-351</name>
    <dbReference type="NCBI Taxonomy" id="234711"/>
    <lineage>
        <taxon>Bacteria</taxon>
        <taxon>Bacillati</taxon>
        <taxon>Cyanobacteriota</taxon>
        <taxon>Cyanophyceae</taxon>
        <taxon>Spirulinales</taxon>
        <taxon>Spirulinaceae</taxon>
        <taxon>Spirulina</taxon>
    </lineage>
</organism>
<protein>
    <submittedName>
        <fullName evidence="1">Uncharacterized protein</fullName>
    </submittedName>
</protein>
<keyword evidence="2" id="KW-1185">Reference proteome</keyword>
<evidence type="ECO:0000313" key="2">
    <source>
        <dbReference type="Proteomes" id="UP001526426"/>
    </source>
</evidence>
<dbReference type="Proteomes" id="UP001526426">
    <property type="component" value="Unassembled WGS sequence"/>
</dbReference>
<dbReference type="EMBL" id="JAIHOM010000003">
    <property type="protein sequence ID" value="MCW6034857.1"/>
    <property type="molecule type" value="Genomic_DNA"/>
</dbReference>